<evidence type="ECO:0000256" key="2">
    <source>
        <dbReference type="ARBA" id="ARBA00005695"/>
    </source>
</evidence>
<dbReference type="PANTHER" id="PTHR30290">
    <property type="entry name" value="PERIPLASMIC BINDING COMPONENT OF ABC TRANSPORTER"/>
    <property type="match status" value="1"/>
</dbReference>
<dbReference type="Gene3D" id="3.10.105.10">
    <property type="entry name" value="Dipeptide-binding Protein, Domain 3"/>
    <property type="match status" value="1"/>
</dbReference>
<sequence>MFKLRTNSGRALHPAVPALADQLAKGEIGRRDFLRTAAWLGVSAASAQAFAAAFGGALMAPGRAEAAEVPKKGGSLRFTCQIQEMKDPALVSWIEASNLYRNSLEFLTLVDADNVTHPYLALSWDPSEDLKTWRFKLRQDVKWSNGDAFNADDVVFNIKRWIQPTSKSSNRTAFAAVSDVEKTGEHEVTLHLSRPVLSIPEMLYAYTCPILHRKFEEQGADWPKNPIGTGPYSLAEYNVGQRATFKRREGYWGEPPYLDEIRYIDMGADVTSHVAALAAGQVDVLYRVTIAELDLVKRLPNVQLLTGHAAQTLCLRMQVDQKPFDDKRVRQAILLAADNQKMLDLAYRGMGVVAEDHHVAPFQPEYFKLPPLKRDVAKAKQLLADAGYKDGLDVTLTVGNTQGRWEQDTAQILQQNCAEAGVRIKLNVMPATEYWNIWNKAPFSVTYWAHRPLAVMTLDLAYRKGAEWNETHFDDPTFEAALDKALGIIDPKARSQAMEAVERSLQDAAIMVQPYWADEFTAVSAKVKDYRIHPAHYFKMDKVWLA</sequence>
<dbReference type="PIRSF" id="PIRSF002741">
    <property type="entry name" value="MppA"/>
    <property type="match status" value="1"/>
</dbReference>
<dbReference type="InterPro" id="IPR030678">
    <property type="entry name" value="Peptide/Ni-bd"/>
</dbReference>
<name>A0A8J3E1I8_9PROT</name>
<dbReference type="Gene3D" id="3.90.76.10">
    <property type="entry name" value="Dipeptide-binding Protein, Domain 1"/>
    <property type="match status" value="1"/>
</dbReference>
<comment type="caution">
    <text evidence="6">The sequence shown here is derived from an EMBL/GenBank/DDBJ whole genome shotgun (WGS) entry which is preliminary data.</text>
</comment>
<evidence type="ECO:0000256" key="1">
    <source>
        <dbReference type="ARBA" id="ARBA00004418"/>
    </source>
</evidence>
<evidence type="ECO:0000313" key="6">
    <source>
        <dbReference type="EMBL" id="GGF12414.1"/>
    </source>
</evidence>
<dbReference type="Gene3D" id="3.40.190.10">
    <property type="entry name" value="Periplasmic binding protein-like II"/>
    <property type="match status" value="1"/>
</dbReference>
<evidence type="ECO:0000313" key="7">
    <source>
        <dbReference type="Proteomes" id="UP000646365"/>
    </source>
</evidence>
<dbReference type="SUPFAM" id="SSF53850">
    <property type="entry name" value="Periplasmic binding protein-like II"/>
    <property type="match status" value="1"/>
</dbReference>
<keyword evidence="4" id="KW-0732">Signal</keyword>
<dbReference type="RefSeq" id="WP_189044718.1">
    <property type="nucleotide sequence ID" value="NZ_BMJQ01000004.1"/>
</dbReference>
<dbReference type="PANTHER" id="PTHR30290:SF10">
    <property type="entry name" value="PERIPLASMIC OLIGOPEPTIDE-BINDING PROTEIN-RELATED"/>
    <property type="match status" value="1"/>
</dbReference>
<keyword evidence="7" id="KW-1185">Reference proteome</keyword>
<dbReference type="Pfam" id="PF00496">
    <property type="entry name" value="SBP_bac_5"/>
    <property type="match status" value="1"/>
</dbReference>
<dbReference type="InterPro" id="IPR000914">
    <property type="entry name" value="SBP_5_dom"/>
</dbReference>
<evidence type="ECO:0000259" key="5">
    <source>
        <dbReference type="Pfam" id="PF00496"/>
    </source>
</evidence>
<keyword evidence="3" id="KW-0813">Transport</keyword>
<dbReference type="InterPro" id="IPR039424">
    <property type="entry name" value="SBP_5"/>
</dbReference>
<dbReference type="GO" id="GO:0043190">
    <property type="term" value="C:ATP-binding cassette (ABC) transporter complex"/>
    <property type="evidence" value="ECO:0007669"/>
    <property type="project" value="InterPro"/>
</dbReference>
<evidence type="ECO:0000256" key="4">
    <source>
        <dbReference type="ARBA" id="ARBA00022729"/>
    </source>
</evidence>
<gene>
    <name evidence="6" type="ORF">GCM10011611_17550</name>
</gene>
<dbReference type="Proteomes" id="UP000646365">
    <property type="component" value="Unassembled WGS sequence"/>
</dbReference>
<dbReference type="CDD" id="cd08503">
    <property type="entry name" value="PBP2_NikA_DppA_OppA_like_17"/>
    <property type="match status" value="1"/>
</dbReference>
<accession>A0A8J3E1I8</accession>
<dbReference type="GO" id="GO:1904680">
    <property type="term" value="F:peptide transmembrane transporter activity"/>
    <property type="evidence" value="ECO:0007669"/>
    <property type="project" value="TreeGrafter"/>
</dbReference>
<evidence type="ECO:0000256" key="3">
    <source>
        <dbReference type="ARBA" id="ARBA00022448"/>
    </source>
</evidence>
<proteinExistence type="inferred from homology"/>
<dbReference type="GO" id="GO:0030288">
    <property type="term" value="C:outer membrane-bounded periplasmic space"/>
    <property type="evidence" value="ECO:0007669"/>
    <property type="project" value="UniProtKB-ARBA"/>
</dbReference>
<comment type="similarity">
    <text evidence="2">Belongs to the bacterial solute-binding protein 5 family.</text>
</comment>
<dbReference type="EMBL" id="BMJQ01000004">
    <property type="protein sequence ID" value="GGF12414.1"/>
    <property type="molecule type" value="Genomic_DNA"/>
</dbReference>
<feature type="domain" description="Solute-binding protein family 5" evidence="5">
    <location>
        <begin position="117"/>
        <end position="448"/>
    </location>
</feature>
<dbReference type="PROSITE" id="PS51318">
    <property type="entry name" value="TAT"/>
    <property type="match status" value="1"/>
</dbReference>
<dbReference type="GO" id="GO:0015833">
    <property type="term" value="P:peptide transport"/>
    <property type="evidence" value="ECO:0007669"/>
    <property type="project" value="TreeGrafter"/>
</dbReference>
<reference evidence="6" key="1">
    <citation type="journal article" date="2014" name="Int. J. Syst. Evol. Microbiol.">
        <title>Complete genome sequence of Corynebacterium casei LMG S-19264T (=DSM 44701T), isolated from a smear-ripened cheese.</title>
        <authorList>
            <consortium name="US DOE Joint Genome Institute (JGI-PGF)"/>
            <person name="Walter F."/>
            <person name="Albersmeier A."/>
            <person name="Kalinowski J."/>
            <person name="Ruckert C."/>
        </authorList>
    </citation>
    <scope>NUCLEOTIDE SEQUENCE</scope>
    <source>
        <strain evidence="6">CGMCC 1.15725</strain>
    </source>
</reference>
<comment type="subcellular location">
    <subcellularLocation>
        <location evidence="1">Periplasm</location>
    </subcellularLocation>
</comment>
<dbReference type="InterPro" id="IPR006311">
    <property type="entry name" value="TAT_signal"/>
</dbReference>
<dbReference type="AlphaFoldDB" id="A0A8J3E1I8"/>
<reference evidence="6" key="2">
    <citation type="submission" date="2020-09" db="EMBL/GenBank/DDBJ databases">
        <authorList>
            <person name="Sun Q."/>
            <person name="Zhou Y."/>
        </authorList>
    </citation>
    <scope>NUCLEOTIDE SEQUENCE</scope>
    <source>
        <strain evidence="6">CGMCC 1.15725</strain>
    </source>
</reference>
<protein>
    <submittedName>
        <fullName evidence="6">Diguanylate cyclase</fullName>
    </submittedName>
</protein>
<organism evidence="6 7">
    <name type="scientific">Aliidongia dinghuensis</name>
    <dbReference type="NCBI Taxonomy" id="1867774"/>
    <lineage>
        <taxon>Bacteria</taxon>
        <taxon>Pseudomonadati</taxon>
        <taxon>Pseudomonadota</taxon>
        <taxon>Alphaproteobacteria</taxon>
        <taxon>Rhodospirillales</taxon>
        <taxon>Dongiaceae</taxon>
        <taxon>Aliidongia</taxon>
    </lineage>
</organism>